<dbReference type="Pfam" id="PF01032">
    <property type="entry name" value="FecCD"/>
    <property type="match status" value="1"/>
</dbReference>
<feature type="transmembrane region" description="Helical" evidence="12">
    <location>
        <begin position="172"/>
        <end position="192"/>
    </location>
</feature>
<evidence type="ECO:0000256" key="11">
    <source>
        <dbReference type="SAM" id="MobiDB-lite"/>
    </source>
</evidence>
<dbReference type="EMBL" id="JBHUDP010000007">
    <property type="protein sequence ID" value="MFD1687014.1"/>
    <property type="molecule type" value="Genomic_DNA"/>
</dbReference>
<evidence type="ECO:0000256" key="10">
    <source>
        <dbReference type="ARBA" id="ARBA00071366"/>
    </source>
</evidence>
<comment type="subcellular location">
    <subcellularLocation>
        <location evidence="1">Cell membrane</location>
        <topology evidence="1">Multi-pass membrane protein</topology>
    </subcellularLocation>
</comment>
<sequence>MEDQSQSGDKRTPPADGWCVDVQSPGPNTLDGGTSTASALLDRYQQRYRRKLSVIAVVLGLLVAVWMYAVITGPIDVSFTDLIAIAAGRDTGTAYQAVWNIRLPRIVAAVGAGAGLAVAGTVLQSVLRNPLASPYTLGISQGAAFGAAFSIVVLGTGTTSGSGPILSVVDPYLTTVSAFVGALSSTAAIFLVAKYKRASPETLILTGIALASLYTAGTTSIEYFATNTELAALVYWKFGDVGGATWEFNGLLWLGVILVTAYFIQRAWAYTVLNAGDETARSLGVSVERTRLTGMVFASFITALVVAMFGIIGFVGLVVPHITRRLLGGEERILIPASTVAGGALLLSADTVARTIISPIVLPVGIVTSFVGVPLFLYLILQGREYW</sequence>
<organism evidence="13 14">
    <name type="scientific">Halobellus litoreus</name>
    <dbReference type="NCBI Taxonomy" id="755310"/>
    <lineage>
        <taxon>Archaea</taxon>
        <taxon>Methanobacteriati</taxon>
        <taxon>Methanobacteriota</taxon>
        <taxon>Stenosarchaea group</taxon>
        <taxon>Halobacteria</taxon>
        <taxon>Halobacteriales</taxon>
        <taxon>Haloferacaceae</taxon>
        <taxon>Halobellus</taxon>
    </lineage>
</organism>
<dbReference type="InterPro" id="IPR037294">
    <property type="entry name" value="ABC_BtuC-like"/>
</dbReference>
<dbReference type="SUPFAM" id="SSF81345">
    <property type="entry name" value="ABC transporter involved in vitamin B12 uptake, BtuC"/>
    <property type="match status" value="1"/>
</dbReference>
<comment type="function">
    <text evidence="8">Required for corrinoid utilization. Probably part of the ABC transporter complex BtuCDF involved in cobalamin (vitamin B12) import. Probably involved in the translocation of the substrate across the membrane.</text>
</comment>
<protein>
    <recommendedName>
        <fullName evidence="10">Cobalamin import system permease protein BtuC</fullName>
    </recommendedName>
</protein>
<dbReference type="Gene3D" id="1.10.3470.10">
    <property type="entry name" value="ABC transporter involved in vitamin B12 uptake, BtuC"/>
    <property type="match status" value="1"/>
</dbReference>
<dbReference type="RefSeq" id="WP_256309148.1">
    <property type="nucleotide sequence ID" value="NZ_JANHAW010000004.1"/>
</dbReference>
<evidence type="ECO:0000313" key="13">
    <source>
        <dbReference type="EMBL" id="MFD1687014.1"/>
    </source>
</evidence>
<reference evidence="13 14" key="1">
    <citation type="journal article" date="2019" name="Int. J. Syst. Evol. Microbiol.">
        <title>The Global Catalogue of Microorganisms (GCM) 10K type strain sequencing project: providing services to taxonomists for standard genome sequencing and annotation.</title>
        <authorList>
            <consortium name="The Broad Institute Genomics Platform"/>
            <consortium name="The Broad Institute Genome Sequencing Center for Infectious Disease"/>
            <person name="Wu L."/>
            <person name="Ma J."/>
        </authorList>
    </citation>
    <scope>NUCLEOTIDE SEQUENCE [LARGE SCALE GENOMIC DNA]</scope>
    <source>
        <strain evidence="13 14">CGMCC 1.10387</strain>
    </source>
</reference>
<evidence type="ECO:0000256" key="9">
    <source>
        <dbReference type="ARBA" id="ARBA00064420"/>
    </source>
</evidence>
<keyword evidence="14" id="KW-1185">Reference proteome</keyword>
<evidence type="ECO:0000256" key="8">
    <source>
        <dbReference type="ARBA" id="ARBA00053891"/>
    </source>
</evidence>
<feature type="transmembrane region" description="Helical" evidence="12">
    <location>
        <begin position="246"/>
        <end position="264"/>
    </location>
</feature>
<evidence type="ECO:0000256" key="3">
    <source>
        <dbReference type="ARBA" id="ARBA00022448"/>
    </source>
</evidence>
<dbReference type="CDD" id="cd06550">
    <property type="entry name" value="TM_ABC_iron-siderophores_like"/>
    <property type="match status" value="1"/>
</dbReference>
<evidence type="ECO:0000256" key="5">
    <source>
        <dbReference type="ARBA" id="ARBA00022692"/>
    </source>
</evidence>
<gene>
    <name evidence="13" type="ORF">ACFSAS_15490</name>
</gene>
<name>A0ABD6DYL4_9EURY</name>
<evidence type="ECO:0000313" key="14">
    <source>
        <dbReference type="Proteomes" id="UP001597092"/>
    </source>
</evidence>
<accession>A0ABD6DYL4</accession>
<evidence type="ECO:0000256" key="12">
    <source>
        <dbReference type="SAM" id="Phobius"/>
    </source>
</evidence>
<dbReference type="InterPro" id="IPR000522">
    <property type="entry name" value="ABC_transptr_permease_BtuC"/>
</dbReference>
<dbReference type="AlphaFoldDB" id="A0ABD6DYL4"/>
<dbReference type="Proteomes" id="UP001597092">
    <property type="component" value="Unassembled WGS sequence"/>
</dbReference>
<dbReference type="PANTHER" id="PTHR30472">
    <property type="entry name" value="FERRIC ENTEROBACTIN TRANSPORT SYSTEM PERMEASE PROTEIN"/>
    <property type="match status" value="1"/>
</dbReference>
<evidence type="ECO:0000256" key="2">
    <source>
        <dbReference type="ARBA" id="ARBA00007935"/>
    </source>
</evidence>
<evidence type="ECO:0000256" key="7">
    <source>
        <dbReference type="ARBA" id="ARBA00023136"/>
    </source>
</evidence>
<keyword evidence="5 12" id="KW-0812">Transmembrane</keyword>
<keyword evidence="7 12" id="KW-0472">Membrane</keyword>
<feature type="transmembrane region" description="Helical" evidence="12">
    <location>
        <begin position="106"/>
        <end position="127"/>
    </location>
</feature>
<dbReference type="FunFam" id="1.10.3470.10:FF:000001">
    <property type="entry name" value="Vitamin B12 ABC transporter permease BtuC"/>
    <property type="match status" value="1"/>
</dbReference>
<comment type="subunit">
    <text evidence="9">The complex is composed of two ATP-binding proteins (BtuD), two transmembrane proteins (BtuC) and a solute-binding protein (BtuF).</text>
</comment>
<dbReference type="GO" id="GO:0005886">
    <property type="term" value="C:plasma membrane"/>
    <property type="evidence" value="ECO:0007669"/>
    <property type="project" value="UniProtKB-SubCell"/>
</dbReference>
<feature type="region of interest" description="Disordered" evidence="11">
    <location>
        <begin position="1"/>
        <end position="27"/>
    </location>
</feature>
<evidence type="ECO:0000256" key="4">
    <source>
        <dbReference type="ARBA" id="ARBA00022475"/>
    </source>
</evidence>
<dbReference type="PANTHER" id="PTHR30472:SF25">
    <property type="entry name" value="ABC TRANSPORTER PERMEASE PROTEIN MJ0876-RELATED"/>
    <property type="match status" value="1"/>
</dbReference>
<proteinExistence type="inferred from homology"/>
<feature type="transmembrane region" description="Helical" evidence="12">
    <location>
        <begin position="204"/>
        <end position="226"/>
    </location>
</feature>
<feature type="transmembrane region" description="Helical" evidence="12">
    <location>
        <begin position="52"/>
        <end position="71"/>
    </location>
</feature>
<feature type="transmembrane region" description="Helical" evidence="12">
    <location>
        <begin position="139"/>
        <end position="160"/>
    </location>
</feature>
<evidence type="ECO:0000256" key="1">
    <source>
        <dbReference type="ARBA" id="ARBA00004651"/>
    </source>
</evidence>
<comment type="similarity">
    <text evidence="2">Belongs to the binding-protein-dependent transport system permease family. FecCD subfamily.</text>
</comment>
<comment type="caution">
    <text evidence="13">The sequence shown here is derived from an EMBL/GenBank/DDBJ whole genome shotgun (WGS) entry which is preliminary data.</text>
</comment>
<feature type="transmembrane region" description="Helical" evidence="12">
    <location>
        <begin position="360"/>
        <end position="381"/>
    </location>
</feature>
<evidence type="ECO:0000256" key="6">
    <source>
        <dbReference type="ARBA" id="ARBA00022989"/>
    </source>
</evidence>
<feature type="transmembrane region" description="Helical" evidence="12">
    <location>
        <begin position="296"/>
        <end position="321"/>
    </location>
</feature>
<keyword evidence="6 12" id="KW-1133">Transmembrane helix</keyword>
<keyword evidence="3" id="KW-0813">Transport</keyword>
<keyword evidence="4" id="KW-1003">Cell membrane</keyword>